<evidence type="ECO:0000313" key="3">
    <source>
        <dbReference type="EMBL" id="KAJ7355237.1"/>
    </source>
</evidence>
<dbReference type="AlphaFoldDB" id="A0AAD7ADU8"/>
<evidence type="ECO:0000313" key="4">
    <source>
        <dbReference type="Proteomes" id="UP001218218"/>
    </source>
</evidence>
<dbReference type="InterPro" id="IPR036188">
    <property type="entry name" value="FAD/NAD-bd_sf"/>
</dbReference>
<keyword evidence="4" id="KW-1185">Reference proteome</keyword>
<feature type="compositionally biased region" description="Basic and acidic residues" evidence="2">
    <location>
        <begin position="385"/>
        <end position="396"/>
    </location>
</feature>
<accession>A0AAD7ADU8</accession>
<feature type="compositionally biased region" description="Low complexity" evidence="2">
    <location>
        <begin position="397"/>
        <end position="408"/>
    </location>
</feature>
<proteinExistence type="inferred from homology"/>
<reference evidence="3" key="1">
    <citation type="submission" date="2023-03" db="EMBL/GenBank/DDBJ databases">
        <title>Massive genome expansion in bonnet fungi (Mycena s.s.) driven by repeated elements and novel gene families across ecological guilds.</title>
        <authorList>
            <consortium name="Lawrence Berkeley National Laboratory"/>
            <person name="Harder C.B."/>
            <person name="Miyauchi S."/>
            <person name="Viragh M."/>
            <person name="Kuo A."/>
            <person name="Thoen E."/>
            <person name="Andreopoulos B."/>
            <person name="Lu D."/>
            <person name="Skrede I."/>
            <person name="Drula E."/>
            <person name="Henrissat B."/>
            <person name="Morin E."/>
            <person name="Kohler A."/>
            <person name="Barry K."/>
            <person name="LaButti K."/>
            <person name="Morin E."/>
            <person name="Salamov A."/>
            <person name="Lipzen A."/>
            <person name="Mereny Z."/>
            <person name="Hegedus B."/>
            <person name="Baldrian P."/>
            <person name="Stursova M."/>
            <person name="Weitz H."/>
            <person name="Taylor A."/>
            <person name="Grigoriev I.V."/>
            <person name="Nagy L.G."/>
            <person name="Martin F."/>
            <person name="Kauserud H."/>
        </authorList>
    </citation>
    <scope>NUCLEOTIDE SEQUENCE</scope>
    <source>
        <strain evidence="3">CBHHK002</strain>
    </source>
</reference>
<feature type="compositionally biased region" description="Low complexity" evidence="2">
    <location>
        <begin position="39"/>
        <end position="48"/>
    </location>
</feature>
<protein>
    <submittedName>
        <fullName evidence="3">Uncharacterized protein</fullName>
    </submittedName>
</protein>
<name>A0AAD7ADU8_9AGAR</name>
<feature type="region of interest" description="Disordered" evidence="2">
    <location>
        <begin position="1"/>
        <end position="48"/>
    </location>
</feature>
<sequence length="430" mass="47735">MATLLPSAVTTVLEGRTSPWKDRAPLRPRRRPSQPPSGPTSQTPSTPFAHAVHDHVTATALFRPPRPHPAALHAALCTRLHIIAALLSPQYLRPLRTRIARPCASARFARRRRRLCTRLCHMVTSPPPRVRIAKPVPSCIRLAPAPSDSASPRLTTPHMHPQTRPLCFAMLLLSCIPATFTPSARTPLCTRVRVGMPVLRRVHTTSASLSGSPTHPRCTPTVSPPLRLCPLSAHPNQYLLLPILANIEPFVDKYKMRKYIKLQHELTHAKWDAPSGKRTVRIRHGIEEFEDSCDVLLLCIGCLNRWQWPNIERLKEFGGTLVHTTFTAEERKKLKDPHRRHQSKVHIQSARTAPMHAHRHDADADTISSAGGIDIIEARGNGSGEMKDKRGVKGLDTRAVAASRTSSAPRDSRSSVERVAACVAGLCEWR</sequence>
<feature type="region of interest" description="Disordered" evidence="2">
    <location>
        <begin position="331"/>
        <end position="356"/>
    </location>
</feature>
<dbReference type="SUPFAM" id="SSF51905">
    <property type="entry name" value="FAD/NAD(P)-binding domain"/>
    <property type="match status" value="1"/>
</dbReference>
<feature type="compositionally biased region" description="Basic residues" evidence="2">
    <location>
        <begin position="334"/>
        <end position="344"/>
    </location>
</feature>
<evidence type="ECO:0000256" key="2">
    <source>
        <dbReference type="SAM" id="MobiDB-lite"/>
    </source>
</evidence>
<dbReference type="EMBL" id="JARIHO010000009">
    <property type="protein sequence ID" value="KAJ7355237.1"/>
    <property type="molecule type" value="Genomic_DNA"/>
</dbReference>
<evidence type="ECO:0000256" key="1">
    <source>
        <dbReference type="ARBA" id="ARBA00010139"/>
    </source>
</evidence>
<organism evidence="3 4">
    <name type="scientific">Mycena albidolilacea</name>
    <dbReference type="NCBI Taxonomy" id="1033008"/>
    <lineage>
        <taxon>Eukaryota</taxon>
        <taxon>Fungi</taxon>
        <taxon>Dikarya</taxon>
        <taxon>Basidiomycota</taxon>
        <taxon>Agaricomycotina</taxon>
        <taxon>Agaricomycetes</taxon>
        <taxon>Agaricomycetidae</taxon>
        <taxon>Agaricales</taxon>
        <taxon>Marasmiineae</taxon>
        <taxon>Mycenaceae</taxon>
        <taxon>Mycena</taxon>
    </lineage>
</organism>
<dbReference type="Proteomes" id="UP001218218">
    <property type="component" value="Unassembled WGS sequence"/>
</dbReference>
<dbReference type="InterPro" id="IPR051209">
    <property type="entry name" value="FAD-bind_Monooxygenase_sf"/>
</dbReference>
<dbReference type="Gene3D" id="3.50.50.60">
    <property type="entry name" value="FAD/NAD(P)-binding domain"/>
    <property type="match status" value="1"/>
</dbReference>
<dbReference type="PANTHER" id="PTHR42877">
    <property type="entry name" value="L-ORNITHINE N(5)-MONOOXYGENASE-RELATED"/>
    <property type="match status" value="1"/>
</dbReference>
<comment type="caution">
    <text evidence="3">The sequence shown here is derived from an EMBL/GenBank/DDBJ whole genome shotgun (WGS) entry which is preliminary data.</text>
</comment>
<comment type="similarity">
    <text evidence="1">Belongs to the FAD-binding monooxygenase family.</text>
</comment>
<feature type="region of interest" description="Disordered" evidence="2">
    <location>
        <begin position="378"/>
        <end position="415"/>
    </location>
</feature>
<gene>
    <name evidence="3" type="ORF">DFH08DRAFT_954735</name>
</gene>
<dbReference type="PANTHER" id="PTHR42877:SF7">
    <property type="entry name" value="FLAVIN-BINDING MONOOXYGENASE-RELATED"/>
    <property type="match status" value="1"/>
</dbReference>